<dbReference type="PIRSF" id="PIRSF001220">
    <property type="entry name" value="L-ASNase_gatD"/>
    <property type="match status" value="1"/>
</dbReference>
<evidence type="ECO:0000256" key="1">
    <source>
        <dbReference type="PIRSR" id="PIRSR001220-1"/>
    </source>
</evidence>
<dbReference type="Proteomes" id="UP000009102">
    <property type="component" value="Chromosome"/>
</dbReference>
<dbReference type="EMBL" id="CP001801">
    <property type="protein sequence ID" value="ACX96737.1"/>
    <property type="molecule type" value="Genomic_DNA"/>
</dbReference>
<dbReference type="eggNOG" id="COG0252">
    <property type="taxonomic scope" value="Bacteria"/>
</dbReference>
<feature type="binding site" evidence="2">
    <location>
        <position position="64"/>
    </location>
    <ligand>
        <name>substrate</name>
    </ligand>
</feature>
<evidence type="ECO:0000256" key="2">
    <source>
        <dbReference type="PIRSR" id="PIRSR001220-2"/>
    </source>
</evidence>
<accession>D0L214</accession>
<feature type="domain" description="L-asparaginase N-terminal" evidence="3">
    <location>
        <begin position="12"/>
        <end position="171"/>
    </location>
</feature>
<dbReference type="OrthoDB" id="9788068at2"/>
<dbReference type="SUPFAM" id="SSF53774">
    <property type="entry name" value="Glutaminase/Asparaginase"/>
    <property type="match status" value="1"/>
</dbReference>
<dbReference type="InterPro" id="IPR006034">
    <property type="entry name" value="Asparaginase/glutaminase-like"/>
</dbReference>
<dbReference type="Pfam" id="PF00710">
    <property type="entry name" value="Asparaginase"/>
    <property type="match status" value="1"/>
</dbReference>
<dbReference type="STRING" id="555778.Hneap_1915"/>
<dbReference type="RefSeq" id="WP_012824770.1">
    <property type="nucleotide sequence ID" value="NC_013422.1"/>
</dbReference>
<evidence type="ECO:0000313" key="5">
    <source>
        <dbReference type="Proteomes" id="UP000009102"/>
    </source>
</evidence>
<dbReference type="GO" id="GO:0004067">
    <property type="term" value="F:asparaginase activity"/>
    <property type="evidence" value="ECO:0007669"/>
    <property type="project" value="UniProtKB-UniRule"/>
</dbReference>
<gene>
    <name evidence="4" type="ordered locus">Hneap_1915</name>
</gene>
<protein>
    <submittedName>
        <fullName evidence="4">Putative asparaginase</fullName>
    </submittedName>
</protein>
<dbReference type="KEGG" id="hna:Hneap_1915"/>
<dbReference type="InterPro" id="IPR037152">
    <property type="entry name" value="L-asparaginase_N_sf"/>
</dbReference>
<dbReference type="InterPro" id="IPR027474">
    <property type="entry name" value="L-asparaginase_N"/>
</dbReference>
<feature type="active site" description="O-isoaspartyl threonine intermediate" evidence="1">
    <location>
        <position position="20"/>
    </location>
</feature>
<dbReference type="InterPro" id="IPR036152">
    <property type="entry name" value="Asp/glu_Ase-like_sf"/>
</dbReference>
<dbReference type="PIRSF" id="PIRSF500176">
    <property type="entry name" value="L_ASNase"/>
    <property type="match status" value="1"/>
</dbReference>
<dbReference type="PANTHER" id="PTHR11707">
    <property type="entry name" value="L-ASPARAGINASE"/>
    <property type="match status" value="1"/>
</dbReference>
<dbReference type="PRINTS" id="PR00139">
    <property type="entry name" value="ASNGLNASE"/>
</dbReference>
<evidence type="ECO:0000313" key="4">
    <source>
        <dbReference type="EMBL" id="ACX96737.1"/>
    </source>
</evidence>
<feature type="binding site" evidence="2">
    <location>
        <begin position="97"/>
        <end position="98"/>
    </location>
    <ligand>
        <name>substrate</name>
    </ligand>
</feature>
<sequence>MSTSNSPSSFPVVIINTGGTFNKRYQPLTGLLTVANDERTIEELLHSASPNLDMHLIGLIHKDSLDMTQSDRALICASIRNSLPAFNSAPVIIIHGTDTMHETALFLDEENLNRVIVITGAMRPAEIDPVEASLHLGLTLGFAAANPPPGIYIAMHGRVLPYAEYRKNRTLGVFQTT</sequence>
<dbReference type="AlphaFoldDB" id="D0L214"/>
<dbReference type="HOGENOM" id="CLU_019134_4_2_6"/>
<dbReference type="PROSITE" id="PS51732">
    <property type="entry name" value="ASN_GLN_ASE_3"/>
    <property type="match status" value="1"/>
</dbReference>
<dbReference type="Gene3D" id="3.40.50.1170">
    <property type="entry name" value="L-asparaginase, N-terminal domain"/>
    <property type="match status" value="1"/>
</dbReference>
<reference evidence="4 5" key="1">
    <citation type="submission" date="2009-10" db="EMBL/GenBank/DDBJ databases">
        <title>Complete sequence of Halothiobacillus neapolitanus c2.</title>
        <authorList>
            <consortium name="US DOE Joint Genome Institute"/>
            <person name="Lucas S."/>
            <person name="Copeland A."/>
            <person name="Lapidus A."/>
            <person name="Glavina del Rio T."/>
            <person name="Tice H."/>
            <person name="Bruce D."/>
            <person name="Goodwin L."/>
            <person name="Pitluck S."/>
            <person name="Davenport K."/>
            <person name="Brettin T."/>
            <person name="Detter J.C."/>
            <person name="Han C."/>
            <person name="Tapia R."/>
            <person name="Larimer F."/>
            <person name="Land M."/>
            <person name="Hauser L."/>
            <person name="Kyrpides N."/>
            <person name="Mikhailova N."/>
            <person name="Kerfeld C."/>
            <person name="Cannon G."/>
            <person name="Heinhort S."/>
        </authorList>
    </citation>
    <scope>NUCLEOTIDE SEQUENCE [LARGE SCALE GENOMIC DNA]</scope>
    <source>
        <strain evidence="5">ATCC 23641 / c2</strain>
    </source>
</reference>
<evidence type="ECO:0000259" key="3">
    <source>
        <dbReference type="Pfam" id="PF00710"/>
    </source>
</evidence>
<organism evidence="4 5">
    <name type="scientific">Halothiobacillus neapolitanus (strain ATCC 23641 / DSM 15147 / CIP 104769 / NCIMB 8539 / c2)</name>
    <name type="common">Thiobacillus neapolitanus</name>
    <dbReference type="NCBI Taxonomy" id="555778"/>
    <lineage>
        <taxon>Bacteria</taxon>
        <taxon>Pseudomonadati</taxon>
        <taxon>Pseudomonadota</taxon>
        <taxon>Gammaproteobacteria</taxon>
        <taxon>Chromatiales</taxon>
        <taxon>Halothiobacillaceae</taxon>
        <taxon>Halothiobacillus</taxon>
    </lineage>
</organism>
<dbReference type="PANTHER" id="PTHR11707:SF28">
    <property type="entry name" value="60 KDA LYSOPHOSPHOLIPASE"/>
    <property type="match status" value="1"/>
</dbReference>
<name>D0L214_HALNC</name>
<proteinExistence type="predicted"/>
<keyword evidence="5" id="KW-1185">Reference proteome</keyword>